<organism evidence="3 4">
    <name type="scientific">Knufia fluminis</name>
    <dbReference type="NCBI Taxonomy" id="191047"/>
    <lineage>
        <taxon>Eukaryota</taxon>
        <taxon>Fungi</taxon>
        <taxon>Dikarya</taxon>
        <taxon>Ascomycota</taxon>
        <taxon>Pezizomycotina</taxon>
        <taxon>Eurotiomycetes</taxon>
        <taxon>Chaetothyriomycetidae</taxon>
        <taxon>Chaetothyriales</taxon>
        <taxon>Trichomeriaceae</taxon>
        <taxon>Knufia</taxon>
    </lineage>
</organism>
<evidence type="ECO:0000313" key="4">
    <source>
        <dbReference type="Proteomes" id="UP001316803"/>
    </source>
</evidence>
<keyword evidence="1" id="KW-0732">Signal</keyword>
<comment type="caution">
    <text evidence="3">The sequence shown here is derived from an EMBL/GenBank/DDBJ whole genome shotgun (WGS) entry which is preliminary data.</text>
</comment>
<dbReference type="Pfam" id="PF07452">
    <property type="entry name" value="CHRD"/>
    <property type="match status" value="1"/>
</dbReference>
<gene>
    <name evidence="3" type="ORF">OHC33_009321</name>
</gene>
<sequence length="185" mass="18972">MKFTAITAVAACASAVSAAPGGWSNMKAAPCPKSPFQFTSTYSVTATPDQVVNGTTPTGGLPGAIGHYELGLNSYTNTICYNITLIGFRGNYQSAALTATHLHEAAKGQSGPPRVAFPNPVGDEKYANSIGCMKGPFKTGLNGTDGVTDTGANFQVSQIEKNPAGFFVDVHSSLAVPGAVRGQIA</sequence>
<dbReference type="EMBL" id="JAKLMC020000033">
    <property type="protein sequence ID" value="KAK5949724.1"/>
    <property type="molecule type" value="Genomic_DNA"/>
</dbReference>
<name>A0AAN8E9F7_9EURO</name>
<proteinExistence type="predicted"/>
<evidence type="ECO:0000313" key="3">
    <source>
        <dbReference type="EMBL" id="KAK5949724.1"/>
    </source>
</evidence>
<feature type="signal peptide" evidence="1">
    <location>
        <begin position="1"/>
        <end position="18"/>
    </location>
</feature>
<dbReference type="AlphaFoldDB" id="A0AAN8E9F7"/>
<dbReference type="InterPro" id="IPR010895">
    <property type="entry name" value="CHRD"/>
</dbReference>
<feature type="domain" description="CHRD" evidence="2">
    <location>
        <begin position="40"/>
        <end position="185"/>
    </location>
</feature>
<dbReference type="SMART" id="SM00754">
    <property type="entry name" value="CHRD"/>
    <property type="match status" value="1"/>
</dbReference>
<evidence type="ECO:0000256" key="1">
    <source>
        <dbReference type="SAM" id="SignalP"/>
    </source>
</evidence>
<reference evidence="3 4" key="1">
    <citation type="submission" date="2022-12" db="EMBL/GenBank/DDBJ databases">
        <title>Genomic features and morphological characterization of a novel Knufia sp. strain isolated from spacecraft assembly facility.</title>
        <authorList>
            <person name="Teixeira M."/>
            <person name="Chander A.M."/>
            <person name="Stajich J.E."/>
            <person name="Venkateswaran K."/>
        </authorList>
    </citation>
    <scope>NUCLEOTIDE SEQUENCE [LARGE SCALE GENOMIC DNA]</scope>
    <source>
        <strain evidence="3 4">FJI-L2-BK-P2</strain>
    </source>
</reference>
<evidence type="ECO:0000259" key="2">
    <source>
        <dbReference type="SMART" id="SM00754"/>
    </source>
</evidence>
<protein>
    <recommendedName>
        <fullName evidence="2">CHRD domain-containing protein</fullName>
    </recommendedName>
</protein>
<dbReference type="Proteomes" id="UP001316803">
    <property type="component" value="Unassembled WGS sequence"/>
</dbReference>
<accession>A0AAN8E9F7</accession>
<feature type="chain" id="PRO_5042948188" description="CHRD domain-containing protein" evidence="1">
    <location>
        <begin position="19"/>
        <end position="185"/>
    </location>
</feature>
<keyword evidence="4" id="KW-1185">Reference proteome</keyword>